<dbReference type="PANTHER" id="PTHR24300:SF417">
    <property type="entry name" value="CYTOCHROME P450 508B1-RELATED"/>
    <property type="match status" value="1"/>
</dbReference>
<dbReference type="OMA" id="MNTVWIA"/>
<dbReference type="InParanoid" id="A0A7M7RF63"/>
<dbReference type="GO" id="GO:0005506">
    <property type="term" value="F:iron ion binding"/>
    <property type="evidence" value="ECO:0007669"/>
    <property type="project" value="InterPro"/>
</dbReference>
<organism evidence="7 8">
    <name type="scientific">Strongylocentrotus purpuratus</name>
    <name type="common">Purple sea urchin</name>
    <dbReference type="NCBI Taxonomy" id="7668"/>
    <lineage>
        <taxon>Eukaryota</taxon>
        <taxon>Metazoa</taxon>
        <taxon>Echinodermata</taxon>
        <taxon>Eleutherozoa</taxon>
        <taxon>Echinozoa</taxon>
        <taxon>Echinoidea</taxon>
        <taxon>Euechinoidea</taxon>
        <taxon>Echinacea</taxon>
        <taxon>Camarodonta</taxon>
        <taxon>Echinidea</taxon>
        <taxon>Strongylocentrotidae</taxon>
        <taxon>Strongylocentrotus</taxon>
    </lineage>
</organism>
<reference evidence="7" key="2">
    <citation type="submission" date="2021-01" db="UniProtKB">
        <authorList>
            <consortium name="EnsemblMetazoa"/>
        </authorList>
    </citation>
    <scope>IDENTIFICATION</scope>
</reference>
<dbReference type="PRINTS" id="PR00463">
    <property type="entry name" value="EP450I"/>
</dbReference>
<dbReference type="GO" id="GO:0020037">
    <property type="term" value="F:heme binding"/>
    <property type="evidence" value="ECO:0000318"/>
    <property type="project" value="GO_Central"/>
</dbReference>
<evidence type="ECO:0000313" key="7">
    <source>
        <dbReference type="EnsemblMetazoa" id="XP_782182"/>
    </source>
</evidence>
<dbReference type="GeneID" id="576821"/>
<evidence type="ECO:0000256" key="2">
    <source>
        <dbReference type="ARBA" id="ARBA00022723"/>
    </source>
</evidence>
<dbReference type="InterPro" id="IPR001128">
    <property type="entry name" value="Cyt_P450"/>
</dbReference>
<evidence type="ECO:0008006" key="9">
    <source>
        <dbReference type="Google" id="ProtNLM"/>
    </source>
</evidence>
<evidence type="ECO:0000256" key="4">
    <source>
        <dbReference type="PIRSR" id="PIRSR602401-1"/>
    </source>
</evidence>
<keyword evidence="5" id="KW-0560">Oxidoreductase</keyword>
<accession>A0A7M7RF63</accession>
<dbReference type="PRINTS" id="PR00385">
    <property type="entry name" value="P450"/>
</dbReference>
<dbReference type="FunFam" id="1.10.630.10:FF:000137">
    <property type="entry name" value="Uncharacterized protein"/>
    <property type="match status" value="1"/>
</dbReference>
<comment type="similarity">
    <text evidence="1 5">Belongs to the cytochrome P450 family.</text>
</comment>
<keyword evidence="6" id="KW-1133">Transmembrane helix</keyword>
<keyword evidence="3 4" id="KW-0408">Iron</keyword>
<dbReference type="PROSITE" id="PS00086">
    <property type="entry name" value="CYTOCHROME_P450"/>
    <property type="match status" value="1"/>
</dbReference>
<dbReference type="InterPro" id="IPR002401">
    <property type="entry name" value="Cyt_P450_E_grp-I"/>
</dbReference>
<dbReference type="Gene3D" id="1.10.630.10">
    <property type="entry name" value="Cytochrome P450"/>
    <property type="match status" value="1"/>
</dbReference>
<dbReference type="RefSeq" id="XP_782182.4">
    <property type="nucleotide sequence ID" value="XM_777089.5"/>
</dbReference>
<keyword evidence="6" id="KW-0812">Transmembrane</keyword>
<feature type="transmembrane region" description="Helical" evidence="6">
    <location>
        <begin position="12"/>
        <end position="31"/>
    </location>
</feature>
<dbReference type="Pfam" id="PF00067">
    <property type="entry name" value="p450"/>
    <property type="match status" value="1"/>
</dbReference>
<evidence type="ECO:0000313" key="8">
    <source>
        <dbReference type="Proteomes" id="UP000007110"/>
    </source>
</evidence>
<dbReference type="Proteomes" id="UP000007110">
    <property type="component" value="Unassembled WGS sequence"/>
</dbReference>
<dbReference type="GO" id="GO:0016712">
    <property type="term" value="F:oxidoreductase activity, acting on paired donors, with incorporation or reduction of molecular oxygen, reduced flavin or flavoprotein as one donor, and incorporation of one atom of oxygen"/>
    <property type="evidence" value="ECO:0000318"/>
    <property type="project" value="GO_Central"/>
</dbReference>
<dbReference type="AlphaFoldDB" id="A0A7M7RF63"/>
<dbReference type="InterPro" id="IPR036396">
    <property type="entry name" value="Cyt_P450_sf"/>
</dbReference>
<dbReference type="SUPFAM" id="SSF48264">
    <property type="entry name" value="Cytochrome P450"/>
    <property type="match status" value="1"/>
</dbReference>
<protein>
    <recommendedName>
        <fullName evidence="9">Cytochrome P450</fullName>
    </recommendedName>
</protein>
<keyword evidence="4 5" id="KW-0349">Heme</keyword>
<dbReference type="PANTHER" id="PTHR24300">
    <property type="entry name" value="CYTOCHROME P450 508A4-RELATED"/>
    <property type="match status" value="1"/>
</dbReference>
<dbReference type="InterPro" id="IPR017972">
    <property type="entry name" value="Cyt_P450_CS"/>
</dbReference>
<feature type="binding site" description="axial binding residue" evidence="4">
    <location>
        <position position="442"/>
    </location>
    <ligand>
        <name>heme</name>
        <dbReference type="ChEBI" id="CHEBI:30413"/>
    </ligand>
    <ligandPart>
        <name>Fe</name>
        <dbReference type="ChEBI" id="CHEBI:18248"/>
    </ligandPart>
</feature>
<evidence type="ECO:0000256" key="1">
    <source>
        <dbReference type="ARBA" id="ARBA00010617"/>
    </source>
</evidence>
<comment type="cofactor">
    <cofactor evidence="4">
        <name>heme</name>
        <dbReference type="ChEBI" id="CHEBI:30413"/>
    </cofactor>
</comment>
<evidence type="ECO:0000256" key="3">
    <source>
        <dbReference type="ARBA" id="ARBA00023004"/>
    </source>
</evidence>
<evidence type="ECO:0000256" key="5">
    <source>
        <dbReference type="RuleBase" id="RU000461"/>
    </source>
</evidence>
<dbReference type="OrthoDB" id="3934656at2759"/>
<name>A0A7M7RF63_STRPU</name>
<keyword evidence="2 4" id="KW-0479">Metal-binding</keyword>
<keyword evidence="8" id="KW-1185">Reference proteome</keyword>
<dbReference type="FunCoup" id="A0A7M7RF63">
    <property type="interactions" value="954"/>
</dbReference>
<evidence type="ECO:0000256" key="6">
    <source>
        <dbReference type="SAM" id="Phobius"/>
    </source>
</evidence>
<dbReference type="InterPro" id="IPR050182">
    <property type="entry name" value="Cytochrome_P450_fam2"/>
</dbReference>
<sequence>MIMDLWQVERSYLLLTAVIALVVAWFMKRIINRPRNLPPGPNGLPLLGVALKLIGSDLLALFSSWADNYGDIVSFNVGPKLIVLLNSYEVVVEAFRNPDLQNRPGSQIMKEISGGGKNGVLLSVGDTWREQRKFVHSVFRSLGVGKKSYEDIVAREMDQLGSAIEEKRGTPFDPNTIFGQAVANIICSIVLGTQYKYDDTDFKHIIELLIRNIELFGGGAWIFFLPLPGISKIPFGAVKALVSNTRELNTFVRTMIKSHELNLDPEHPKDFIDQYLNKLNETKGTDSSFSQANLEAAIKDLFFAGTDTTTNTLNWSILFMMAHPDIQSRVQTELDQVVGRHRLPKLDDRKNLPYTSAVLMEVQRKGAVLALGVPHVAAADTQVRGYTIPKGATILSNLYKVLNREDLWGDTNDFRPERFLSKDGEFIKREELIFFSSGRRMCLGEQLARMETYLGFTSLLQRFTFKKPDHTPPLSFAGVLGGTRNTVPYVTCAIPRETKI</sequence>
<reference evidence="8" key="1">
    <citation type="submission" date="2015-02" db="EMBL/GenBank/DDBJ databases">
        <title>Genome sequencing for Strongylocentrotus purpuratus.</title>
        <authorList>
            <person name="Murali S."/>
            <person name="Liu Y."/>
            <person name="Vee V."/>
            <person name="English A."/>
            <person name="Wang M."/>
            <person name="Skinner E."/>
            <person name="Han Y."/>
            <person name="Muzny D.M."/>
            <person name="Worley K.C."/>
            <person name="Gibbs R.A."/>
        </authorList>
    </citation>
    <scope>NUCLEOTIDE SEQUENCE</scope>
</reference>
<keyword evidence="5" id="KW-0503">Monooxygenase</keyword>
<keyword evidence="6" id="KW-0472">Membrane</keyword>
<dbReference type="EnsemblMetazoa" id="XM_777089">
    <property type="protein sequence ID" value="XP_782182"/>
    <property type="gene ID" value="LOC576821"/>
</dbReference>
<dbReference type="KEGG" id="spu:576821"/>
<proteinExistence type="inferred from homology"/>